<proteinExistence type="predicted"/>
<dbReference type="InterPro" id="IPR002938">
    <property type="entry name" value="FAD-bd"/>
</dbReference>
<dbReference type="AlphaFoldDB" id="A0A9P5JXP4"/>
<dbReference type="GO" id="GO:0044550">
    <property type="term" value="P:secondary metabolite biosynthetic process"/>
    <property type="evidence" value="ECO:0007669"/>
    <property type="project" value="TreeGrafter"/>
</dbReference>
<dbReference type="SUPFAM" id="SSF51905">
    <property type="entry name" value="FAD/NAD(P)-binding domain"/>
    <property type="match status" value="1"/>
</dbReference>
<feature type="domain" description="FAD-binding" evidence="4">
    <location>
        <begin position="318"/>
        <end position="387"/>
    </location>
</feature>
<dbReference type="InterPro" id="IPR051104">
    <property type="entry name" value="FAD_monoxygenase"/>
</dbReference>
<dbReference type="Proteomes" id="UP000759537">
    <property type="component" value="Unassembled WGS sequence"/>
</dbReference>
<evidence type="ECO:0000313" key="5">
    <source>
        <dbReference type="EMBL" id="KAF8468098.1"/>
    </source>
</evidence>
<reference evidence="5" key="1">
    <citation type="submission" date="2019-10" db="EMBL/GenBank/DDBJ databases">
        <authorList>
            <consortium name="DOE Joint Genome Institute"/>
            <person name="Kuo A."/>
            <person name="Miyauchi S."/>
            <person name="Kiss E."/>
            <person name="Drula E."/>
            <person name="Kohler A."/>
            <person name="Sanchez-Garcia M."/>
            <person name="Andreopoulos B."/>
            <person name="Barry K.W."/>
            <person name="Bonito G."/>
            <person name="Buee M."/>
            <person name="Carver A."/>
            <person name="Chen C."/>
            <person name="Cichocki N."/>
            <person name="Clum A."/>
            <person name="Culley D."/>
            <person name="Crous P.W."/>
            <person name="Fauchery L."/>
            <person name="Girlanda M."/>
            <person name="Hayes R."/>
            <person name="Keri Z."/>
            <person name="LaButti K."/>
            <person name="Lipzen A."/>
            <person name="Lombard V."/>
            <person name="Magnuson J."/>
            <person name="Maillard F."/>
            <person name="Morin E."/>
            <person name="Murat C."/>
            <person name="Nolan M."/>
            <person name="Ohm R."/>
            <person name="Pangilinan J."/>
            <person name="Pereira M."/>
            <person name="Perotto S."/>
            <person name="Peter M."/>
            <person name="Riley R."/>
            <person name="Sitrit Y."/>
            <person name="Stielow B."/>
            <person name="Szollosi G."/>
            <person name="Zifcakova L."/>
            <person name="Stursova M."/>
            <person name="Spatafora J.W."/>
            <person name="Tedersoo L."/>
            <person name="Vaario L.-M."/>
            <person name="Yamada A."/>
            <person name="Yan M."/>
            <person name="Wang P."/>
            <person name="Xu J."/>
            <person name="Bruns T."/>
            <person name="Baldrian P."/>
            <person name="Vilgalys R."/>
            <person name="Henrissat B."/>
            <person name="Grigoriev I.V."/>
            <person name="Hibbett D."/>
            <person name="Nagy L.G."/>
            <person name="Martin F.M."/>
        </authorList>
    </citation>
    <scope>NUCLEOTIDE SEQUENCE</scope>
    <source>
        <strain evidence="5">Prilba</strain>
    </source>
</reference>
<dbReference type="OrthoDB" id="417877at2759"/>
<feature type="domain" description="FAD-binding" evidence="4">
    <location>
        <begin position="9"/>
        <end position="178"/>
    </location>
</feature>
<organism evidence="5 6">
    <name type="scientific">Russula ochroleuca</name>
    <dbReference type="NCBI Taxonomy" id="152965"/>
    <lineage>
        <taxon>Eukaryota</taxon>
        <taxon>Fungi</taxon>
        <taxon>Dikarya</taxon>
        <taxon>Basidiomycota</taxon>
        <taxon>Agaricomycotina</taxon>
        <taxon>Agaricomycetes</taxon>
        <taxon>Russulales</taxon>
        <taxon>Russulaceae</taxon>
        <taxon>Russula</taxon>
    </lineage>
</organism>
<dbReference type="Gene3D" id="3.50.50.60">
    <property type="entry name" value="FAD/NAD(P)-binding domain"/>
    <property type="match status" value="1"/>
</dbReference>
<dbReference type="Pfam" id="PF01494">
    <property type="entry name" value="FAD_binding_3"/>
    <property type="match status" value="2"/>
</dbReference>
<protein>
    <submittedName>
        <fullName evidence="5">Salicylate hydroxylase</fullName>
    </submittedName>
</protein>
<dbReference type="PANTHER" id="PTHR46720">
    <property type="entry name" value="HYDROXYLASE, PUTATIVE (AFU_ORTHOLOGUE AFUA_3G01460)-RELATED"/>
    <property type="match status" value="1"/>
</dbReference>
<evidence type="ECO:0000256" key="1">
    <source>
        <dbReference type="ARBA" id="ARBA00022630"/>
    </source>
</evidence>
<keyword evidence="1" id="KW-0285">Flavoprotein</keyword>
<evidence type="ECO:0000256" key="3">
    <source>
        <dbReference type="ARBA" id="ARBA00023002"/>
    </source>
</evidence>
<dbReference type="EMBL" id="WHVB01000033">
    <property type="protein sequence ID" value="KAF8468098.1"/>
    <property type="molecule type" value="Genomic_DNA"/>
</dbReference>
<name>A0A9P5JXP4_9AGAM</name>
<gene>
    <name evidence="5" type="ORF">DFH94DRAFT_286319</name>
</gene>
<evidence type="ECO:0000256" key="2">
    <source>
        <dbReference type="ARBA" id="ARBA00022827"/>
    </source>
</evidence>
<keyword evidence="3" id="KW-0560">Oxidoreductase</keyword>
<sequence>MSDPPTKFRVAICGGGIGGLTLAFSLSKSPDISVDVYEAASKFTEIGAGISLWWRTRQVLKSLGLEEDVIRLLPVRPGKDRVPSIQYRKADQPDGLAMGTTYSRGELMTFHRAEFHEVLLNRLSSRCRTSPSKRLESYVQQPGAPIMLHFQDGSTATCDILIGADGLKSAVRKTMFQDAAKLAESQHRNADAAELRNLSKPRFSGFFSYRTLIPVARLSSISPQHRIFSSPVQYLGKNRHMIVFPISRGRFVNFSAFEFRPYEEGTHFDGPWVADVDPSYVQGLFHGWEREVDDIIQCLGGLKITRWAVNVLPTLPFFAFGNVAILGDAAHAMTPFQGAGAGQAIEDASILASLLSNELATKTTVPQALQIYSQICQPLATEVARRSRINGDHFQLRSLAGPDHQDLSSTARLQGIAKQIHDNFEWVSETEAIVDLQRAMSLLRTELAK</sequence>
<keyword evidence="2" id="KW-0274">FAD</keyword>
<evidence type="ECO:0000313" key="6">
    <source>
        <dbReference type="Proteomes" id="UP000759537"/>
    </source>
</evidence>
<dbReference type="SUPFAM" id="SSF54373">
    <property type="entry name" value="FAD-linked reductases, C-terminal domain"/>
    <property type="match status" value="1"/>
</dbReference>
<reference evidence="5" key="2">
    <citation type="journal article" date="2020" name="Nat. Commun.">
        <title>Large-scale genome sequencing of mycorrhizal fungi provides insights into the early evolution of symbiotic traits.</title>
        <authorList>
            <person name="Miyauchi S."/>
            <person name="Kiss E."/>
            <person name="Kuo A."/>
            <person name="Drula E."/>
            <person name="Kohler A."/>
            <person name="Sanchez-Garcia M."/>
            <person name="Morin E."/>
            <person name="Andreopoulos B."/>
            <person name="Barry K.W."/>
            <person name="Bonito G."/>
            <person name="Buee M."/>
            <person name="Carver A."/>
            <person name="Chen C."/>
            <person name="Cichocki N."/>
            <person name="Clum A."/>
            <person name="Culley D."/>
            <person name="Crous P.W."/>
            <person name="Fauchery L."/>
            <person name="Girlanda M."/>
            <person name="Hayes R.D."/>
            <person name="Keri Z."/>
            <person name="LaButti K."/>
            <person name="Lipzen A."/>
            <person name="Lombard V."/>
            <person name="Magnuson J."/>
            <person name="Maillard F."/>
            <person name="Murat C."/>
            <person name="Nolan M."/>
            <person name="Ohm R.A."/>
            <person name="Pangilinan J."/>
            <person name="Pereira M.F."/>
            <person name="Perotto S."/>
            <person name="Peter M."/>
            <person name="Pfister S."/>
            <person name="Riley R."/>
            <person name="Sitrit Y."/>
            <person name="Stielow J.B."/>
            <person name="Szollosi G."/>
            <person name="Zifcakova L."/>
            <person name="Stursova M."/>
            <person name="Spatafora J.W."/>
            <person name="Tedersoo L."/>
            <person name="Vaario L.M."/>
            <person name="Yamada A."/>
            <person name="Yan M."/>
            <person name="Wang P."/>
            <person name="Xu J."/>
            <person name="Bruns T."/>
            <person name="Baldrian P."/>
            <person name="Vilgalys R."/>
            <person name="Dunand C."/>
            <person name="Henrissat B."/>
            <person name="Grigoriev I.V."/>
            <person name="Hibbett D."/>
            <person name="Nagy L.G."/>
            <person name="Martin F.M."/>
        </authorList>
    </citation>
    <scope>NUCLEOTIDE SEQUENCE</scope>
    <source>
        <strain evidence="5">Prilba</strain>
    </source>
</reference>
<dbReference type="PANTHER" id="PTHR46720:SF3">
    <property type="entry name" value="FAD-BINDING DOMAIN-CONTAINING PROTEIN-RELATED"/>
    <property type="match status" value="1"/>
</dbReference>
<evidence type="ECO:0000259" key="4">
    <source>
        <dbReference type="Pfam" id="PF01494"/>
    </source>
</evidence>
<comment type="caution">
    <text evidence="5">The sequence shown here is derived from an EMBL/GenBank/DDBJ whole genome shotgun (WGS) entry which is preliminary data.</text>
</comment>
<dbReference type="InterPro" id="IPR036188">
    <property type="entry name" value="FAD/NAD-bd_sf"/>
</dbReference>
<dbReference type="GO" id="GO:0071949">
    <property type="term" value="F:FAD binding"/>
    <property type="evidence" value="ECO:0007669"/>
    <property type="project" value="InterPro"/>
</dbReference>
<keyword evidence="6" id="KW-1185">Reference proteome</keyword>
<dbReference type="GO" id="GO:0016491">
    <property type="term" value="F:oxidoreductase activity"/>
    <property type="evidence" value="ECO:0007669"/>
    <property type="project" value="UniProtKB-KW"/>
</dbReference>
<dbReference type="PRINTS" id="PR00420">
    <property type="entry name" value="RNGMNOXGNASE"/>
</dbReference>
<accession>A0A9P5JXP4</accession>